<gene>
    <name evidence="1" type="ORF">WMO14_02840</name>
</gene>
<evidence type="ECO:0000313" key="1">
    <source>
        <dbReference type="EMBL" id="MEQ2378821.1"/>
    </source>
</evidence>
<keyword evidence="2" id="KW-1185">Reference proteome</keyword>
<organism evidence="1 2">
    <name type="scientific">[Lactobacillus] rogosae</name>
    <dbReference type="NCBI Taxonomy" id="706562"/>
    <lineage>
        <taxon>Bacteria</taxon>
        <taxon>Bacillati</taxon>
        <taxon>Bacillota</taxon>
        <taxon>Clostridia</taxon>
        <taxon>Lachnospirales</taxon>
        <taxon>Lachnospiraceae</taxon>
        <taxon>Lachnospira</taxon>
    </lineage>
</organism>
<reference evidence="1 2" key="1">
    <citation type="submission" date="2024-03" db="EMBL/GenBank/DDBJ databases">
        <title>Human intestinal bacterial collection.</title>
        <authorList>
            <person name="Pauvert C."/>
            <person name="Hitch T.C.A."/>
            <person name="Clavel T."/>
        </authorList>
    </citation>
    <scope>NUCLEOTIDE SEQUENCE [LARGE SCALE GENOMIC DNA]</scope>
    <source>
        <strain evidence="1 2">CLA-AA-H255</strain>
    </source>
</reference>
<protein>
    <submittedName>
        <fullName evidence="1">Uncharacterized protein</fullName>
    </submittedName>
</protein>
<name>A0ABV1BSU3_9FIRM</name>
<comment type="caution">
    <text evidence="1">The sequence shown here is derived from an EMBL/GenBank/DDBJ whole genome shotgun (WGS) entry which is preliminary data.</text>
</comment>
<accession>A0ABV1BSU3</accession>
<proteinExistence type="predicted"/>
<dbReference type="Proteomes" id="UP001442364">
    <property type="component" value="Unassembled WGS sequence"/>
</dbReference>
<dbReference type="RefSeq" id="WP_349153232.1">
    <property type="nucleotide sequence ID" value="NZ_DAWCMB010000398.1"/>
</dbReference>
<evidence type="ECO:0000313" key="2">
    <source>
        <dbReference type="Proteomes" id="UP001442364"/>
    </source>
</evidence>
<sequence>MNVDELIEHGALIWEAHWNNDGKICEDKFAISQESSDYYLNDGTRVDFDIMRDDVFDRLIKANEYDHRDDIDGNDNSISDNNAETDVVDTEQLQYQIGDCVEYNTIYASSTSESGLTPSEGFNSGTITRVIPWAVNPYLINNGTGWVNDCCIISSDNSNDEGCDNADIKVGDKVRVILNVDYDTDRAFNLYYDEYDVIQINGDRAVIGIGNTVTSAINIRNIERV</sequence>
<dbReference type="EMBL" id="JBBMER010000002">
    <property type="protein sequence ID" value="MEQ2378821.1"/>
    <property type="molecule type" value="Genomic_DNA"/>
</dbReference>